<protein>
    <submittedName>
        <fullName evidence="1">Uncharacterized protein</fullName>
    </submittedName>
</protein>
<comment type="caution">
    <text evidence="1">The sequence shown here is derived from an EMBL/GenBank/DDBJ whole genome shotgun (WGS) entry which is preliminary data.</text>
</comment>
<name>A0ABP9L8Y0_9ACTN</name>
<accession>A0ABP9L8Y0</accession>
<evidence type="ECO:0000313" key="2">
    <source>
        <dbReference type="Proteomes" id="UP001500124"/>
    </source>
</evidence>
<reference evidence="2" key="1">
    <citation type="journal article" date="2019" name="Int. J. Syst. Evol. Microbiol.">
        <title>The Global Catalogue of Microorganisms (GCM) 10K type strain sequencing project: providing services to taxonomists for standard genome sequencing and annotation.</title>
        <authorList>
            <consortium name="The Broad Institute Genomics Platform"/>
            <consortium name="The Broad Institute Genome Sequencing Center for Infectious Disease"/>
            <person name="Wu L."/>
            <person name="Ma J."/>
        </authorList>
    </citation>
    <scope>NUCLEOTIDE SEQUENCE [LARGE SCALE GENOMIC DNA]</scope>
    <source>
        <strain evidence="2">JCM 18410</strain>
    </source>
</reference>
<dbReference type="Proteomes" id="UP001500124">
    <property type="component" value="Unassembled WGS sequence"/>
</dbReference>
<keyword evidence="2" id="KW-1185">Reference proteome</keyword>
<proteinExistence type="predicted"/>
<sequence length="141" mass="16066">MTLAMTLRPLEELEVQHGPMRLIDHHAARSFAVLREQREAYAFNIAGGRKLRESVITGADGNADLIIRAVEYIEPVTLTIRYAVDYWSIRAYWTADHNMCTVAEAAYEEAVRGEFARPTLTLDRDRFTRGLASFYDVTDVI</sequence>
<evidence type="ECO:0000313" key="1">
    <source>
        <dbReference type="EMBL" id="GAA5070500.1"/>
    </source>
</evidence>
<dbReference type="EMBL" id="BAABKC010000087">
    <property type="protein sequence ID" value="GAA5070500.1"/>
    <property type="molecule type" value="Genomic_DNA"/>
</dbReference>
<gene>
    <name evidence="1" type="ORF">GCM10023336_55690</name>
</gene>
<organism evidence="1 2">
    <name type="scientific">Streptomyces similanensis</name>
    <dbReference type="NCBI Taxonomy" id="1274988"/>
    <lineage>
        <taxon>Bacteria</taxon>
        <taxon>Bacillati</taxon>
        <taxon>Actinomycetota</taxon>
        <taxon>Actinomycetes</taxon>
        <taxon>Kitasatosporales</taxon>
        <taxon>Streptomycetaceae</taxon>
        <taxon>Streptomyces</taxon>
    </lineage>
</organism>
<dbReference type="RefSeq" id="WP_345670810.1">
    <property type="nucleotide sequence ID" value="NZ_BAABKC010000087.1"/>
</dbReference>